<dbReference type="CDD" id="cd00419">
    <property type="entry name" value="Ferrochelatase_C"/>
    <property type="match status" value="1"/>
</dbReference>
<comment type="pathway">
    <text evidence="7">Porphyrin-containing compound metabolism; protoheme biosynthesis; protoheme from protoporphyrin-IX: step 1/1.</text>
</comment>
<dbReference type="PANTHER" id="PTHR11108:SF1">
    <property type="entry name" value="FERROCHELATASE, MITOCHONDRIAL"/>
    <property type="match status" value="1"/>
</dbReference>
<dbReference type="HAMAP" id="MF_00323">
    <property type="entry name" value="Ferrochelatase"/>
    <property type="match status" value="1"/>
</dbReference>
<sequence length="360" mass="40602">MRIIIMAKISVILANLGTPEAPTSKEVSSFLGEFLSDPRVVDVPQPKWGIILRFIRLFRSPKVAKTYAQVWTEQGSPLMAISGQQRDALQVLLTKLYPQHQWTVALGMTYGQPNLKLVVPEVFAHQPDHVILLPAYPQFSSTTTLPVIDQFNRGYADKNQRFMPSFSVVRDYHLHQSYIQALAQSIKQHVAKLLQQDPKQVDVSKYFSASNKLFISYHGIPTRFAEQLKDPYPELCEQTTAALVQTLGLKPEQYQQTYQSVFGKEPWLVPQTDQSLEAHAKTHPNAQVVVICPGFSADCIETIEEIGQENHEVFMHAGGKAYSWVECLNADPTHIQALVDILAPHIKLVEETFASRVQIK</sequence>
<dbReference type="Proteomes" id="UP000265916">
    <property type="component" value="Unassembled WGS sequence"/>
</dbReference>
<dbReference type="GO" id="GO:0046872">
    <property type="term" value="F:metal ion binding"/>
    <property type="evidence" value="ECO:0007669"/>
    <property type="project" value="UniProtKB-KW"/>
</dbReference>
<evidence type="ECO:0000256" key="3">
    <source>
        <dbReference type="ARBA" id="ARBA00023133"/>
    </source>
</evidence>
<keyword evidence="7" id="KW-0963">Cytoplasm</keyword>
<dbReference type="PANTHER" id="PTHR11108">
    <property type="entry name" value="FERROCHELATASE"/>
    <property type="match status" value="1"/>
</dbReference>
<comment type="similarity">
    <text evidence="1 7 8">Belongs to the ferrochelatase family.</text>
</comment>
<evidence type="ECO:0000313" key="9">
    <source>
        <dbReference type="EMBL" id="RIY38602.1"/>
    </source>
</evidence>
<keyword evidence="10" id="KW-1185">Reference proteome</keyword>
<evidence type="ECO:0000256" key="2">
    <source>
        <dbReference type="ARBA" id="ARBA00023004"/>
    </source>
</evidence>
<dbReference type="InterPro" id="IPR033659">
    <property type="entry name" value="Ferrochelatase_N"/>
</dbReference>
<dbReference type="Pfam" id="PF00762">
    <property type="entry name" value="Ferrochelatase"/>
    <property type="match status" value="1"/>
</dbReference>
<dbReference type="GO" id="GO:0005737">
    <property type="term" value="C:cytoplasm"/>
    <property type="evidence" value="ECO:0007669"/>
    <property type="project" value="UniProtKB-SubCell"/>
</dbReference>
<feature type="binding site" evidence="7">
    <location>
        <position position="218"/>
    </location>
    <ligand>
        <name>Fe(2+)</name>
        <dbReference type="ChEBI" id="CHEBI:29033"/>
    </ligand>
</feature>
<gene>
    <name evidence="7" type="primary">hemH</name>
    <name evidence="9" type="ORF">CKF58_03805</name>
</gene>
<evidence type="ECO:0000256" key="5">
    <source>
        <dbReference type="ARBA" id="ARBA00023244"/>
    </source>
</evidence>
<evidence type="ECO:0000256" key="8">
    <source>
        <dbReference type="RuleBase" id="RU004185"/>
    </source>
</evidence>
<evidence type="ECO:0000313" key="10">
    <source>
        <dbReference type="Proteomes" id="UP000265916"/>
    </source>
</evidence>
<evidence type="ECO:0000256" key="6">
    <source>
        <dbReference type="ARBA" id="ARBA00024536"/>
    </source>
</evidence>
<evidence type="ECO:0000256" key="4">
    <source>
        <dbReference type="ARBA" id="ARBA00023239"/>
    </source>
</evidence>
<comment type="caution">
    <text evidence="9">The sequence shown here is derived from an EMBL/GenBank/DDBJ whole genome shotgun (WGS) entry which is preliminary data.</text>
</comment>
<proteinExistence type="inferred from homology"/>
<keyword evidence="7" id="KW-0479">Metal-binding</keyword>
<dbReference type="NCBIfam" id="TIGR00109">
    <property type="entry name" value="hemH"/>
    <property type="match status" value="1"/>
</dbReference>
<dbReference type="CDD" id="cd03411">
    <property type="entry name" value="Ferrochelatase_N"/>
    <property type="match status" value="1"/>
</dbReference>
<comment type="function">
    <text evidence="7">Catalyzes the ferrous insertion into protoporphyrin IX.</text>
</comment>
<feature type="binding site" evidence="7">
    <location>
        <position position="301"/>
    </location>
    <ligand>
        <name>Fe(2+)</name>
        <dbReference type="ChEBI" id="CHEBI:29033"/>
    </ligand>
</feature>
<keyword evidence="5 7" id="KW-0627">Porphyrin biosynthesis</keyword>
<dbReference type="AlphaFoldDB" id="A0A3A1YK91"/>
<dbReference type="OrthoDB" id="9809741at2"/>
<protein>
    <recommendedName>
        <fullName evidence="7">Ferrochelatase</fullName>
        <ecNumber evidence="7">4.98.1.1</ecNumber>
    </recommendedName>
    <alternativeName>
        <fullName evidence="7">Heme synthase</fullName>
    </alternativeName>
    <alternativeName>
        <fullName evidence="7">Protoheme ferro-lyase</fullName>
    </alternativeName>
</protein>
<comment type="catalytic activity">
    <reaction evidence="7">
        <text>heme b + 2 H(+) = protoporphyrin IX + Fe(2+)</text>
        <dbReference type="Rhea" id="RHEA:22584"/>
        <dbReference type="ChEBI" id="CHEBI:15378"/>
        <dbReference type="ChEBI" id="CHEBI:29033"/>
        <dbReference type="ChEBI" id="CHEBI:57306"/>
        <dbReference type="ChEBI" id="CHEBI:60344"/>
        <dbReference type="EC" id="4.98.1.1"/>
    </reaction>
</comment>
<dbReference type="GO" id="GO:0006783">
    <property type="term" value="P:heme biosynthetic process"/>
    <property type="evidence" value="ECO:0007669"/>
    <property type="project" value="UniProtKB-UniRule"/>
</dbReference>
<evidence type="ECO:0000256" key="1">
    <source>
        <dbReference type="ARBA" id="ARBA00007718"/>
    </source>
</evidence>
<dbReference type="EC" id="4.98.1.1" evidence="7"/>
<dbReference type="InterPro" id="IPR001015">
    <property type="entry name" value="Ferrochelatase"/>
</dbReference>
<accession>A0A3A1YK91</accession>
<keyword evidence="4 7" id="KW-0456">Lyase</keyword>
<dbReference type="EMBL" id="NRJG01000061">
    <property type="protein sequence ID" value="RIY38602.1"/>
    <property type="molecule type" value="Genomic_DNA"/>
</dbReference>
<name>A0A3A1YK91_9GAMM</name>
<organism evidence="9 10">
    <name type="scientific">Psittacicella hinzii</name>
    <dbReference type="NCBI Taxonomy" id="2028575"/>
    <lineage>
        <taxon>Bacteria</taxon>
        <taxon>Pseudomonadati</taxon>
        <taxon>Pseudomonadota</taxon>
        <taxon>Gammaproteobacteria</taxon>
        <taxon>Pasteurellales</taxon>
        <taxon>Psittacicellaceae</taxon>
        <taxon>Psittacicella</taxon>
    </lineage>
</organism>
<dbReference type="SUPFAM" id="SSF53800">
    <property type="entry name" value="Chelatase"/>
    <property type="match status" value="1"/>
</dbReference>
<comment type="catalytic activity">
    <reaction evidence="6">
        <text>Fe-coproporphyrin III + 2 H(+) = coproporphyrin III + Fe(2+)</text>
        <dbReference type="Rhea" id="RHEA:49572"/>
        <dbReference type="ChEBI" id="CHEBI:15378"/>
        <dbReference type="ChEBI" id="CHEBI:29033"/>
        <dbReference type="ChEBI" id="CHEBI:68438"/>
        <dbReference type="ChEBI" id="CHEBI:131725"/>
        <dbReference type="EC" id="4.99.1.9"/>
    </reaction>
    <physiologicalReaction direction="right-to-left" evidence="6">
        <dbReference type="Rhea" id="RHEA:49574"/>
    </physiologicalReaction>
</comment>
<dbReference type="GO" id="GO:0004325">
    <property type="term" value="F:ferrochelatase activity"/>
    <property type="evidence" value="ECO:0007669"/>
    <property type="project" value="UniProtKB-UniRule"/>
</dbReference>
<dbReference type="UniPathway" id="UPA00252">
    <property type="reaction ID" value="UER00325"/>
</dbReference>
<evidence type="ECO:0000256" key="7">
    <source>
        <dbReference type="HAMAP-Rule" id="MF_00323"/>
    </source>
</evidence>
<reference evidence="9 10" key="1">
    <citation type="submission" date="2017-08" db="EMBL/GenBank/DDBJ databases">
        <title>Reclassification of Bisgaard taxon 37 and 44.</title>
        <authorList>
            <person name="Christensen H."/>
        </authorList>
    </citation>
    <scope>NUCLEOTIDE SEQUENCE [LARGE SCALE GENOMIC DNA]</scope>
    <source>
        <strain evidence="9 10">111</strain>
    </source>
</reference>
<dbReference type="Gene3D" id="3.40.50.1400">
    <property type="match status" value="2"/>
</dbReference>
<keyword evidence="2 7" id="KW-0408">Iron</keyword>
<comment type="subcellular location">
    <subcellularLocation>
        <location evidence="7">Cytoplasm</location>
    </subcellularLocation>
</comment>
<dbReference type="InterPro" id="IPR033644">
    <property type="entry name" value="Ferrochelatase_C"/>
</dbReference>
<keyword evidence="3 7" id="KW-0350">Heme biosynthesis</keyword>